<evidence type="ECO:0000256" key="1">
    <source>
        <dbReference type="SAM" id="MobiDB-lite"/>
    </source>
</evidence>
<protein>
    <submittedName>
        <fullName evidence="3">Uncharacterized protein</fullName>
    </submittedName>
</protein>
<dbReference type="EMBL" id="PEJP01000050">
    <property type="protein sequence ID" value="RYO48106.1"/>
    <property type="molecule type" value="Genomic_DNA"/>
</dbReference>
<dbReference type="AlphaFoldDB" id="A0A4Q4QXX9"/>
<keyword evidence="4" id="KW-1185">Reference proteome</keyword>
<gene>
    <name evidence="3" type="ORF">AA0113_g10142</name>
</gene>
<evidence type="ECO:0000313" key="3">
    <source>
        <dbReference type="EMBL" id="RYO48106.1"/>
    </source>
</evidence>
<evidence type="ECO:0000313" key="4">
    <source>
        <dbReference type="Proteomes" id="UP000293823"/>
    </source>
</evidence>
<proteinExistence type="predicted"/>
<keyword evidence="2" id="KW-0732">Signal</keyword>
<organism evidence="3 4">
    <name type="scientific">Alternaria arborescens</name>
    <dbReference type="NCBI Taxonomy" id="156630"/>
    <lineage>
        <taxon>Eukaryota</taxon>
        <taxon>Fungi</taxon>
        <taxon>Dikarya</taxon>
        <taxon>Ascomycota</taxon>
        <taxon>Pezizomycotina</taxon>
        <taxon>Dothideomycetes</taxon>
        <taxon>Pleosporomycetidae</taxon>
        <taxon>Pleosporales</taxon>
        <taxon>Pleosporineae</taxon>
        <taxon>Pleosporaceae</taxon>
        <taxon>Alternaria</taxon>
        <taxon>Alternaria sect. Alternaria</taxon>
    </lineage>
</organism>
<accession>A0A4Q4QXX9</accession>
<feature type="region of interest" description="Disordered" evidence="1">
    <location>
        <begin position="113"/>
        <end position="136"/>
    </location>
</feature>
<comment type="caution">
    <text evidence="3">The sequence shown here is derived from an EMBL/GenBank/DDBJ whole genome shotgun (WGS) entry which is preliminary data.</text>
</comment>
<feature type="chain" id="PRO_5020650235" evidence="2">
    <location>
        <begin position="17"/>
        <end position="203"/>
    </location>
</feature>
<feature type="signal peptide" evidence="2">
    <location>
        <begin position="1"/>
        <end position="16"/>
    </location>
</feature>
<evidence type="ECO:0000256" key="2">
    <source>
        <dbReference type="SAM" id="SignalP"/>
    </source>
</evidence>
<dbReference type="Proteomes" id="UP000293823">
    <property type="component" value="Unassembled WGS sequence"/>
</dbReference>
<reference evidence="4" key="1">
    <citation type="journal article" date="2019" name="bioRxiv">
        <title>Genomics, evolutionary history and diagnostics of the Alternaria alternata species group including apple and Asian pear pathotypes.</title>
        <authorList>
            <person name="Armitage A.D."/>
            <person name="Cockerton H.M."/>
            <person name="Sreenivasaprasad S."/>
            <person name="Woodhall J.W."/>
            <person name="Lane C.R."/>
            <person name="Harrison R.J."/>
            <person name="Clarkson J.P."/>
        </authorList>
    </citation>
    <scope>NUCLEOTIDE SEQUENCE [LARGE SCALE GENOMIC DNA]</scope>
    <source>
        <strain evidence="4">RGR 97.0016</strain>
    </source>
</reference>
<sequence>MVVLAALCATLTFLTAATLHVVSTDLVMCFEYGVHIGMQFRLLHQAFLGEQLEFLRIYLPVIGTWAGFRFWYWLSHWNDEVAPLDSDNGQEEAHQEEGIDEAEVSVINSIVRDDEAEENNRRGEEEVDSSANEPGVFERWINEDPNHEMLTDNGSEASRNNEVEDIVMDADAGPQTLTVTVAAAVTVYIKVRVEAAGGNDDMM</sequence>
<name>A0A4Q4QXX9_9PLEO</name>